<feature type="region of interest" description="Disordered" evidence="1">
    <location>
        <begin position="338"/>
        <end position="361"/>
    </location>
</feature>
<protein>
    <submittedName>
        <fullName evidence="2">Uncharacterized protein</fullName>
    </submittedName>
</protein>
<name>A0A9P0ZG49_CUSEU</name>
<dbReference type="PANTHER" id="PTHR47481">
    <property type="match status" value="1"/>
</dbReference>
<dbReference type="Pfam" id="PF14223">
    <property type="entry name" value="Retrotran_gag_2"/>
    <property type="match status" value="1"/>
</dbReference>
<organism evidence="2 3">
    <name type="scientific">Cuscuta europaea</name>
    <name type="common">European dodder</name>
    <dbReference type="NCBI Taxonomy" id="41803"/>
    <lineage>
        <taxon>Eukaryota</taxon>
        <taxon>Viridiplantae</taxon>
        <taxon>Streptophyta</taxon>
        <taxon>Embryophyta</taxon>
        <taxon>Tracheophyta</taxon>
        <taxon>Spermatophyta</taxon>
        <taxon>Magnoliopsida</taxon>
        <taxon>eudicotyledons</taxon>
        <taxon>Gunneridae</taxon>
        <taxon>Pentapetalae</taxon>
        <taxon>asterids</taxon>
        <taxon>lamiids</taxon>
        <taxon>Solanales</taxon>
        <taxon>Convolvulaceae</taxon>
        <taxon>Cuscuteae</taxon>
        <taxon>Cuscuta</taxon>
        <taxon>Cuscuta subgen. Cuscuta</taxon>
    </lineage>
</organism>
<dbReference type="OrthoDB" id="1301560at2759"/>
<comment type="caution">
    <text evidence="2">The sequence shown here is derived from an EMBL/GenBank/DDBJ whole genome shotgun (WGS) entry which is preliminary data.</text>
</comment>
<dbReference type="Proteomes" id="UP001152484">
    <property type="component" value="Unassembled WGS sequence"/>
</dbReference>
<reference evidence="2" key="1">
    <citation type="submission" date="2022-07" db="EMBL/GenBank/DDBJ databases">
        <authorList>
            <person name="Macas J."/>
            <person name="Novak P."/>
            <person name="Neumann P."/>
        </authorList>
    </citation>
    <scope>NUCLEOTIDE SEQUENCE</scope>
</reference>
<feature type="region of interest" description="Disordered" evidence="1">
    <location>
        <begin position="228"/>
        <end position="258"/>
    </location>
</feature>
<evidence type="ECO:0000313" key="2">
    <source>
        <dbReference type="EMBL" id="CAH9098824.1"/>
    </source>
</evidence>
<dbReference type="EMBL" id="CAMAPE010000036">
    <property type="protein sequence ID" value="CAH9098824.1"/>
    <property type="molecule type" value="Genomic_DNA"/>
</dbReference>
<evidence type="ECO:0000313" key="3">
    <source>
        <dbReference type="Proteomes" id="UP001152484"/>
    </source>
</evidence>
<dbReference type="AlphaFoldDB" id="A0A9P0ZG49"/>
<gene>
    <name evidence="2" type="ORF">CEURO_LOCUS14408</name>
</gene>
<evidence type="ECO:0000256" key="1">
    <source>
        <dbReference type="SAM" id="MobiDB-lite"/>
    </source>
</evidence>
<feature type="compositionally biased region" description="Polar residues" evidence="1">
    <location>
        <begin position="351"/>
        <end position="361"/>
    </location>
</feature>
<keyword evidence="3" id="KW-1185">Reference proteome</keyword>
<accession>A0A9P0ZG49</accession>
<sequence>MTISETTAVISITAATHFPIKLTPSNFPVWKSQVHNALVGLGLDSYVDGSLSPPDKFSDAAKTQLNPCYTIWFRQDKTIISGLLGSCSETIQPIISSATTARHAWEKLSLTYASTSRGRIISLKTTLARTTRGTRSILDYLADMYALSEALALAQNPISDEDLVINILNGLGPDYSEITSAIRVRTADLSLTELQDILLETEKQHQQHAAATSELLPTANVTQASAHYFPADRRPSHNNDRRGHPSRRGRGGSNGVPRTASNSIVCRFCDFTGHDVKSCRKLQRFLRNNQVPYAPAPTVNHTTTTSSTAAQPWLFDSGASHHVTSDASILPSYSDYGGPDEVHLGNGPSHRGTTNARAEHS</sequence>
<dbReference type="PANTHER" id="PTHR47481:SF43">
    <property type="entry name" value="RETROTRANSPOSON COPIA-LIKE N-TERMINAL DOMAIN-CONTAINING PROTEIN"/>
    <property type="match status" value="1"/>
</dbReference>
<proteinExistence type="predicted"/>
<feature type="compositionally biased region" description="Basic and acidic residues" evidence="1">
    <location>
        <begin position="230"/>
        <end position="243"/>
    </location>
</feature>